<protein>
    <submittedName>
        <fullName evidence="1">Uncharacterized protein</fullName>
    </submittedName>
</protein>
<gene>
    <name evidence="1" type="ORF">BJP34_01295</name>
</gene>
<dbReference type="RefSeq" id="WP_070390767.1">
    <property type="nucleotide sequence ID" value="NZ_CP017599.1"/>
</dbReference>
<reference evidence="2" key="1">
    <citation type="submission" date="2016-10" db="EMBL/GenBank/DDBJ databases">
        <title>Comparative genomics uncovers the prolific and rare metabolic potential of the cyanobacterial genus Moorea.</title>
        <authorList>
            <person name="Leao T."/>
            <person name="Castelao G."/>
            <person name="Korobeynikov A."/>
            <person name="Monroe E.A."/>
            <person name="Podell S."/>
            <person name="Glukhov E."/>
            <person name="Allen E."/>
            <person name="Gerwick W.H."/>
            <person name="Gerwick L."/>
        </authorList>
    </citation>
    <scope>NUCLEOTIDE SEQUENCE [LARGE SCALE GENOMIC DNA]</scope>
    <source>
        <strain evidence="2">PAL-8-15-08-1</strain>
    </source>
</reference>
<organism evidence="1 2">
    <name type="scientific">Moorena producens PAL-8-15-08-1</name>
    <dbReference type="NCBI Taxonomy" id="1458985"/>
    <lineage>
        <taxon>Bacteria</taxon>
        <taxon>Bacillati</taxon>
        <taxon>Cyanobacteriota</taxon>
        <taxon>Cyanophyceae</taxon>
        <taxon>Coleofasciculales</taxon>
        <taxon>Coleofasciculaceae</taxon>
        <taxon>Moorena</taxon>
    </lineage>
</organism>
<accession>A0A1D8TKZ7</accession>
<sequence length="66" mass="7530">MILADCIAFSNSFINAKGVCRSYEVHSSLKMIPLKSSLVLPFAFCLLPFALKVPDFYSWQLDWLDQ</sequence>
<name>A0A1D8TKZ7_9CYAN</name>
<dbReference type="EMBL" id="CP017599">
    <property type="protein sequence ID" value="AOW98256.1"/>
    <property type="molecule type" value="Genomic_DNA"/>
</dbReference>
<evidence type="ECO:0000313" key="1">
    <source>
        <dbReference type="EMBL" id="AOW98256.1"/>
    </source>
</evidence>
<dbReference type="AlphaFoldDB" id="A0A1D8TKZ7"/>
<proteinExistence type="predicted"/>
<dbReference type="KEGG" id="mpro:BJP34_01295"/>
<dbReference type="Proteomes" id="UP000177870">
    <property type="component" value="Chromosome"/>
</dbReference>
<evidence type="ECO:0000313" key="2">
    <source>
        <dbReference type="Proteomes" id="UP000177870"/>
    </source>
</evidence>